<sequence>MQALSPSPEERRRQRRSIALLVVLGALVFVVFLLAMNTGSIRLSPLQVLRTLAGEGNAKQELILYEFRLPRIVIAVLIGAGLSVSGCVLQGISRNALADPGILGINAGAGLAVMLFISFYPGTEAVHVFALPALALAGALLTAALIYSLAYKRYEGLSPTRLLFNGIGVASGIGSAMILLTLRLSPEKFQVVASWLAGSIWGTDWRFVLALLPWVAVLLPFVICKAQTMNVLGLGEQTAAGLGVTVAREQFKLLLAAVALAGSCVAVSGGIGFVGLLGPHMAKRLVGSRHQILLPTAALLGSLLVLAADTAGRWIVAPSELPAGIVVAVLGAPYFLYLLARSR</sequence>
<feature type="transmembrane region" description="Helical" evidence="8">
    <location>
        <begin position="18"/>
        <end position="36"/>
    </location>
</feature>
<evidence type="ECO:0000256" key="8">
    <source>
        <dbReference type="SAM" id="Phobius"/>
    </source>
</evidence>
<dbReference type="AlphaFoldDB" id="A0A4S4C673"/>
<dbReference type="InterPro" id="IPR037294">
    <property type="entry name" value="ABC_BtuC-like"/>
</dbReference>
<evidence type="ECO:0000256" key="5">
    <source>
        <dbReference type="ARBA" id="ARBA00022692"/>
    </source>
</evidence>
<feature type="transmembrane region" description="Helical" evidence="8">
    <location>
        <begin position="162"/>
        <end position="185"/>
    </location>
</feature>
<keyword evidence="10" id="KW-1185">Reference proteome</keyword>
<reference evidence="9 10" key="1">
    <citation type="submission" date="2019-04" db="EMBL/GenBank/DDBJ databases">
        <title>Cohnella sp. nov. isolated from preserved vegetables.</title>
        <authorList>
            <person name="Lin S.-Y."/>
            <person name="Hung M.-H."/>
            <person name="Young C.-C."/>
        </authorList>
    </citation>
    <scope>NUCLEOTIDE SEQUENCE [LARGE SCALE GENOMIC DNA]</scope>
    <source>
        <strain evidence="9 10">CC-MHH1044</strain>
    </source>
</reference>
<organism evidence="9 10">
    <name type="scientific">Cohnella fermenti</name>
    <dbReference type="NCBI Taxonomy" id="2565925"/>
    <lineage>
        <taxon>Bacteria</taxon>
        <taxon>Bacillati</taxon>
        <taxon>Bacillota</taxon>
        <taxon>Bacilli</taxon>
        <taxon>Bacillales</taxon>
        <taxon>Paenibacillaceae</taxon>
        <taxon>Cohnella</taxon>
    </lineage>
</organism>
<dbReference type="InterPro" id="IPR000522">
    <property type="entry name" value="ABC_transptr_permease_BtuC"/>
</dbReference>
<dbReference type="RefSeq" id="WP_136368765.1">
    <property type="nucleotide sequence ID" value="NZ_SSOB01000005.1"/>
</dbReference>
<feature type="transmembrane region" description="Helical" evidence="8">
    <location>
        <begin position="69"/>
        <end position="89"/>
    </location>
</feature>
<comment type="similarity">
    <text evidence="2">Belongs to the binding-protein-dependent transport system permease family. FecCD subfamily.</text>
</comment>
<feature type="transmembrane region" description="Helical" evidence="8">
    <location>
        <begin position="205"/>
        <end position="224"/>
    </location>
</feature>
<evidence type="ECO:0000256" key="4">
    <source>
        <dbReference type="ARBA" id="ARBA00022475"/>
    </source>
</evidence>
<evidence type="ECO:0000313" key="9">
    <source>
        <dbReference type="EMBL" id="THF83285.1"/>
    </source>
</evidence>
<comment type="caution">
    <text evidence="9">The sequence shown here is derived from an EMBL/GenBank/DDBJ whole genome shotgun (WGS) entry which is preliminary data.</text>
</comment>
<evidence type="ECO:0000256" key="3">
    <source>
        <dbReference type="ARBA" id="ARBA00022448"/>
    </source>
</evidence>
<dbReference type="Gene3D" id="1.10.3470.10">
    <property type="entry name" value="ABC transporter involved in vitamin B12 uptake, BtuC"/>
    <property type="match status" value="1"/>
</dbReference>
<dbReference type="PANTHER" id="PTHR30472">
    <property type="entry name" value="FERRIC ENTEROBACTIN TRANSPORT SYSTEM PERMEASE PROTEIN"/>
    <property type="match status" value="1"/>
</dbReference>
<feature type="transmembrane region" description="Helical" evidence="8">
    <location>
        <begin position="253"/>
        <end position="280"/>
    </location>
</feature>
<dbReference type="GO" id="GO:0005886">
    <property type="term" value="C:plasma membrane"/>
    <property type="evidence" value="ECO:0007669"/>
    <property type="project" value="UniProtKB-SubCell"/>
</dbReference>
<dbReference type="Pfam" id="PF01032">
    <property type="entry name" value="FecCD"/>
    <property type="match status" value="1"/>
</dbReference>
<protein>
    <submittedName>
        <fullName evidence="9">Iron ABC transporter permease</fullName>
    </submittedName>
</protein>
<evidence type="ECO:0000256" key="1">
    <source>
        <dbReference type="ARBA" id="ARBA00004651"/>
    </source>
</evidence>
<evidence type="ECO:0000313" key="10">
    <source>
        <dbReference type="Proteomes" id="UP000310636"/>
    </source>
</evidence>
<accession>A0A4S4C673</accession>
<keyword evidence="6 8" id="KW-1133">Transmembrane helix</keyword>
<comment type="subcellular location">
    <subcellularLocation>
        <location evidence="1">Cell membrane</location>
        <topology evidence="1">Multi-pass membrane protein</topology>
    </subcellularLocation>
</comment>
<keyword evidence="3" id="KW-0813">Transport</keyword>
<feature type="transmembrane region" description="Helical" evidence="8">
    <location>
        <begin position="292"/>
        <end position="315"/>
    </location>
</feature>
<dbReference type="GO" id="GO:0022857">
    <property type="term" value="F:transmembrane transporter activity"/>
    <property type="evidence" value="ECO:0007669"/>
    <property type="project" value="InterPro"/>
</dbReference>
<dbReference type="CDD" id="cd06550">
    <property type="entry name" value="TM_ABC_iron-siderophores_like"/>
    <property type="match status" value="1"/>
</dbReference>
<gene>
    <name evidence="9" type="ORF">E6C55_05375</name>
</gene>
<keyword evidence="4" id="KW-1003">Cell membrane</keyword>
<feature type="transmembrane region" description="Helical" evidence="8">
    <location>
        <begin position="321"/>
        <end position="340"/>
    </location>
</feature>
<keyword evidence="5 8" id="KW-0812">Transmembrane</keyword>
<evidence type="ECO:0000256" key="7">
    <source>
        <dbReference type="ARBA" id="ARBA00023136"/>
    </source>
</evidence>
<evidence type="ECO:0000256" key="2">
    <source>
        <dbReference type="ARBA" id="ARBA00007935"/>
    </source>
</evidence>
<dbReference type="FunFam" id="1.10.3470.10:FF:000001">
    <property type="entry name" value="Vitamin B12 ABC transporter permease BtuC"/>
    <property type="match status" value="1"/>
</dbReference>
<dbReference type="GO" id="GO:0033214">
    <property type="term" value="P:siderophore-iron import into cell"/>
    <property type="evidence" value="ECO:0007669"/>
    <property type="project" value="TreeGrafter"/>
</dbReference>
<dbReference type="Proteomes" id="UP000310636">
    <property type="component" value="Unassembled WGS sequence"/>
</dbReference>
<name>A0A4S4C673_9BACL</name>
<keyword evidence="7 8" id="KW-0472">Membrane</keyword>
<dbReference type="SUPFAM" id="SSF81345">
    <property type="entry name" value="ABC transporter involved in vitamin B12 uptake, BtuC"/>
    <property type="match status" value="1"/>
</dbReference>
<dbReference type="OrthoDB" id="9811721at2"/>
<proteinExistence type="inferred from homology"/>
<dbReference type="EMBL" id="SSOB01000005">
    <property type="protein sequence ID" value="THF83285.1"/>
    <property type="molecule type" value="Genomic_DNA"/>
</dbReference>
<dbReference type="PANTHER" id="PTHR30472:SF64">
    <property type="entry name" value="IRON(3+)-HYDROXAMATE IMPORT SYSTEM PERMEASE PROTEIN FHUG"/>
    <property type="match status" value="1"/>
</dbReference>
<evidence type="ECO:0000256" key="6">
    <source>
        <dbReference type="ARBA" id="ARBA00022989"/>
    </source>
</evidence>
<feature type="transmembrane region" description="Helical" evidence="8">
    <location>
        <begin position="101"/>
        <end position="120"/>
    </location>
</feature>
<feature type="transmembrane region" description="Helical" evidence="8">
    <location>
        <begin position="126"/>
        <end position="150"/>
    </location>
</feature>